<proteinExistence type="predicted"/>
<evidence type="ECO:0000313" key="3">
    <source>
        <dbReference type="Proteomes" id="UP000654370"/>
    </source>
</evidence>
<evidence type="ECO:0000313" key="2">
    <source>
        <dbReference type="EMBL" id="KAG2184790.1"/>
    </source>
</evidence>
<feature type="compositionally biased region" description="Polar residues" evidence="1">
    <location>
        <begin position="122"/>
        <end position="140"/>
    </location>
</feature>
<feature type="compositionally biased region" description="Basic residues" evidence="1">
    <location>
        <begin position="147"/>
        <end position="156"/>
    </location>
</feature>
<keyword evidence="3" id="KW-1185">Reference proteome</keyword>
<evidence type="ECO:0000256" key="1">
    <source>
        <dbReference type="SAM" id="MobiDB-lite"/>
    </source>
</evidence>
<comment type="caution">
    <text evidence="2">The sequence shown here is derived from an EMBL/GenBank/DDBJ whole genome shotgun (WGS) entry which is preliminary data.</text>
</comment>
<reference evidence="2" key="1">
    <citation type="submission" date="2020-12" db="EMBL/GenBank/DDBJ databases">
        <title>Metabolic potential, ecology and presence of endohyphal bacteria is reflected in genomic diversity of Mucoromycotina.</title>
        <authorList>
            <person name="Muszewska A."/>
            <person name="Okrasinska A."/>
            <person name="Steczkiewicz K."/>
            <person name="Drgas O."/>
            <person name="Orlowska M."/>
            <person name="Perlinska-Lenart U."/>
            <person name="Aleksandrzak-Piekarczyk T."/>
            <person name="Szatraj K."/>
            <person name="Zielenkiewicz U."/>
            <person name="Pilsyk S."/>
            <person name="Malc E."/>
            <person name="Mieczkowski P."/>
            <person name="Kruszewska J.S."/>
            <person name="Biernat P."/>
            <person name="Pawlowska J."/>
        </authorList>
    </citation>
    <scope>NUCLEOTIDE SEQUENCE</scope>
    <source>
        <strain evidence="2">WA0000067209</strain>
    </source>
</reference>
<feature type="region of interest" description="Disordered" evidence="1">
    <location>
        <begin position="90"/>
        <end position="178"/>
    </location>
</feature>
<dbReference type="OrthoDB" id="2418968at2759"/>
<name>A0A8H7UIW7_MORIS</name>
<protein>
    <submittedName>
        <fullName evidence="2">Uncharacterized protein</fullName>
    </submittedName>
</protein>
<accession>A0A8H7UIW7</accession>
<feature type="compositionally biased region" description="Polar residues" evidence="1">
    <location>
        <begin position="90"/>
        <end position="114"/>
    </location>
</feature>
<dbReference type="AlphaFoldDB" id="A0A8H7UIW7"/>
<sequence>MRPLRLTKSKARQSPSMIFSPSVNHRRKSISPTYKGNITESVRHILPTTLKNSAAAPQCVSDLRVGNEPDNNPAALNVEQELPLADDMLQSQPDDMQKTPVRSKSPMSGTNISADISLPFNHAQTPSVGNRTFSRRSLSCRTPTKTTSRRRRKKRSPPLPPYKYLMTDDTPEDDISSYSSNDTHAIRAKGSMMFDNFRLAALENRTDKMLEIEKWRLDSSSEWPPCT</sequence>
<gene>
    <name evidence="2" type="ORF">INT43_000703</name>
</gene>
<organism evidence="2 3">
    <name type="scientific">Mortierella isabellina</name>
    <name type="common">Filamentous fungus</name>
    <name type="synonym">Umbelopsis isabellina</name>
    <dbReference type="NCBI Taxonomy" id="91625"/>
    <lineage>
        <taxon>Eukaryota</taxon>
        <taxon>Fungi</taxon>
        <taxon>Fungi incertae sedis</taxon>
        <taxon>Mucoromycota</taxon>
        <taxon>Mucoromycotina</taxon>
        <taxon>Umbelopsidomycetes</taxon>
        <taxon>Umbelopsidales</taxon>
        <taxon>Umbelopsidaceae</taxon>
        <taxon>Umbelopsis</taxon>
    </lineage>
</organism>
<dbReference type="EMBL" id="JAEPQZ010000002">
    <property type="protein sequence ID" value="KAG2184790.1"/>
    <property type="molecule type" value="Genomic_DNA"/>
</dbReference>
<dbReference type="Proteomes" id="UP000654370">
    <property type="component" value="Unassembled WGS sequence"/>
</dbReference>